<keyword evidence="1" id="KW-0812">Transmembrane</keyword>
<dbReference type="AlphaFoldDB" id="A0A1E7QIY9"/>
<name>A0A1E7QIY9_WOLPI</name>
<dbReference type="EMBL" id="MJMG01000010">
    <property type="protein sequence ID" value="OEY86430.1"/>
    <property type="molecule type" value="Genomic_DNA"/>
</dbReference>
<evidence type="ECO:0000313" key="3">
    <source>
        <dbReference type="Proteomes" id="UP000175679"/>
    </source>
</evidence>
<feature type="transmembrane region" description="Helical" evidence="1">
    <location>
        <begin position="80"/>
        <end position="99"/>
    </location>
</feature>
<reference evidence="2 3" key="1">
    <citation type="submission" date="2016-09" db="EMBL/GenBank/DDBJ databases">
        <title>Genomic evidence for plant-parasitic nematodes as the earliest Wolbachia hosts.</title>
        <authorList>
            <person name="Brown A.M."/>
            <person name="Wasala S.K."/>
            <person name="Howe D.K."/>
            <person name="Peetz A.B."/>
            <person name="Zasada I.A."/>
            <person name="Denver D.R."/>
        </authorList>
    </citation>
    <scope>NUCLEOTIDE SEQUENCE [LARGE SCALE GENOMIC DNA]</scope>
    <source>
        <strain evidence="3">wPpe</strain>
    </source>
</reference>
<protein>
    <submittedName>
        <fullName evidence="2">Uncharacterized protein</fullName>
    </submittedName>
</protein>
<organism evidence="2 3">
    <name type="scientific">Wolbachia pipientis</name>
    <dbReference type="NCBI Taxonomy" id="955"/>
    <lineage>
        <taxon>Bacteria</taxon>
        <taxon>Pseudomonadati</taxon>
        <taxon>Pseudomonadota</taxon>
        <taxon>Alphaproteobacteria</taxon>
        <taxon>Rickettsiales</taxon>
        <taxon>Anaplasmataceae</taxon>
        <taxon>Wolbachieae</taxon>
        <taxon>Wolbachia</taxon>
    </lineage>
</organism>
<gene>
    <name evidence="2" type="ORF">BIY23_03880</name>
</gene>
<evidence type="ECO:0000313" key="2">
    <source>
        <dbReference type="EMBL" id="OEY86430.1"/>
    </source>
</evidence>
<keyword evidence="1" id="KW-0472">Membrane</keyword>
<dbReference type="Proteomes" id="UP000175679">
    <property type="component" value="Unassembled WGS sequence"/>
</dbReference>
<keyword evidence="3" id="KW-1185">Reference proteome</keyword>
<proteinExistence type="predicted"/>
<keyword evidence="1" id="KW-1133">Transmembrane helix</keyword>
<comment type="caution">
    <text evidence="2">The sequence shown here is derived from an EMBL/GenBank/DDBJ whole genome shotgun (WGS) entry which is preliminary data.</text>
</comment>
<evidence type="ECO:0000256" key="1">
    <source>
        <dbReference type="SAM" id="Phobius"/>
    </source>
</evidence>
<feature type="transmembrane region" description="Helical" evidence="1">
    <location>
        <begin position="25"/>
        <end position="46"/>
    </location>
</feature>
<sequence>MRSLFYRLRLLCYILSNFKDTTIKLFFFTTYLYAVSVALIFLSYGFQYTMETISPLRAFSELYTYIKMCYNHRSNLGYGILIRTLLALLIPNLCYRTLLNIQWKLLIRKVMVKCIRTVRKENKTLYSKENYVEYEHDMKLVNMIKHLLMRDIEQTIEKRLHDIFLSKKHNKD</sequence>
<accession>A0A1E7QIY9</accession>